<sequence length="245" mass="27616">MAASFPNSLHQWSRQCTPVARKLVRSIIATSPQPLSTKDIFNIAVNKTGISPSSDKPLQRLVPRKPISQAQSRRGLERQPPPEPPHPKHAIRSISYLKNIVLPHLAASNVVEKVCTKRTLSQAEVEQRLQTMTKSARRQQGDLLSTAVNTWLWQAKVKQKPKPSASGKHQKSLLKPEPPRFTSAAVGHGEDWSHLNKRRQRARKLKVQRDLNWMWKLQNTRRDAALQILNSQSSIPRIGTSTDVA</sequence>
<dbReference type="OrthoDB" id="2587968at2759"/>
<name>F8NHJ5_SERL9</name>
<proteinExistence type="predicted"/>
<dbReference type="AlphaFoldDB" id="F8NHJ5"/>
<dbReference type="GeneID" id="18810087"/>
<feature type="region of interest" description="Disordered" evidence="1">
    <location>
        <begin position="52"/>
        <end position="89"/>
    </location>
</feature>
<reference evidence="2" key="1">
    <citation type="submission" date="2011-04" db="EMBL/GenBank/DDBJ databases">
        <title>Evolution of plant cell wall degrading machinery underlies the functional diversity of forest fungi.</title>
        <authorList>
            <consortium name="US DOE Joint Genome Institute (JGI-PGF)"/>
            <person name="Eastwood D.C."/>
            <person name="Floudas D."/>
            <person name="Binder M."/>
            <person name="Majcherczyk A."/>
            <person name="Schneider P."/>
            <person name="Aerts A."/>
            <person name="Asiegbu F.O."/>
            <person name="Baker S.E."/>
            <person name="Barry K."/>
            <person name="Bendiksby M."/>
            <person name="Blumentritt M."/>
            <person name="Coutinho P.M."/>
            <person name="Cullen D."/>
            <person name="Cullen D."/>
            <person name="Gathman A."/>
            <person name="Goodell B."/>
            <person name="Henrissat B."/>
            <person name="Ihrmark K."/>
            <person name="Kauserud H."/>
            <person name="Kohler A."/>
            <person name="LaButti K."/>
            <person name="Lapidus A."/>
            <person name="Lavin J.L."/>
            <person name="Lee Y.-H."/>
            <person name="Lindquist E."/>
            <person name="Lilly W."/>
            <person name="Lucas S."/>
            <person name="Morin E."/>
            <person name="Murat C."/>
            <person name="Oguiza J.A."/>
            <person name="Park J."/>
            <person name="Pisabarro A.G."/>
            <person name="Riley R."/>
            <person name="Rosling A."/>
            <person name="Salamov A."/>
            <person name="Schmidt O."/>
            <person name="Schmutz J."/>
            <person name="Skrede I."/>
            <person name="Stenlid J."/>
            <person name="Wiebenga A."/>
            <person name="Xie X."/>
            <person name="Kues U."/>
            <person name="Hibbett D.S."/>
            <person name="Hoffmeister D."/>
            <person name="Hogberg N."/>
            <person name="Martin F."/>
            <person name="Grigoriev I.V."/>
            <person name="Watkinson S.C."/>
        </authorList>
    </citation>
    <scope>NUCLEOTIDE SEQUENCE</scope>
    <source>
        <strain evidence="2">S7.9</strain>
    </source>
</reference>
<evidence type="ECO:0000256" key="1">
    <source>
        <dbReference type="SAM" id="MobiDB-lite"/>
    </source>
</evidence>
<feature type="region of interest" description="Disordered" evidence="1">
    <location>
        <begin position="158"/>
        <end position="200"/>
    </location>
</feature>
<dbReference type="RefSeq" id="XP_007313408.1">
    <property type="nucleotide sequence ID" value="XM_007313346.1"/>
</dbReference>
<accession>F8NHJ5</accession>
<protein>
    <submittedName>
        <fullName evidence="2">Uncharacterized protein</fullName>
    </submittedName>
</protein>
<gene>
    <name evidence="2" type="ORF">SERLADRAFT_365183</name>
</gene>
<organism>
    <name type="scientific">Serpula lacrymans var. lacrymans (strain S7.9)</name>
    <name type="common">Dry rot fungus</name>
    <dbReference type="NCBI Taxonomy" id="578457"/>
    <lineage>
        <taxon>Eukaryota</taxon>
        <taxon>Fungi</taxon>
        <taxon>Dikarya</taxon>
        <taxon>Basidiomycota</taxon>
        <taxon>Agaricomycotina</taxon>
        <taxon>Agaricomycetes</taxon>
        <taxon>Agaricomycetidae</taxon>
        <taxon>Boletales</taxon>
        <taxon>Coniophorineae</taxon>
        <taxon>Serpulaceae</taxon>
        <taxon>Serpula</taxon>
    </lineage>
</organism>
<dbReference type="HOGENOM" id="CLU_108118_0_0_1"/>
<evidence type="ECO:0000313" key="2">
    <source>
        <dbReference type="EMBL" id="EGO29166.1"/>
    </source>
</evidence>
<dbReference type="KEGG" id="sla:SERLADRAFT_365183"/>
<dbReference type="Proteomes" id="UP000008064">
    <property type="component" value="Unassembled WGS sequence"/>
</dbReference>
<dbReference type="EMBL" id="GL945429">
    <property type="protein sequence ID" value="EGO29166.1"/>
    <property type="molecule type" value="Genomic_DNA"/>
</dbReference>